<dbReference type="EMBL" id="BAAAQN010000013">
    <property type="protein sequence ID" value="GAA2027378.1"/>
    <property type="molecule type" value="Genomic_DNA"/>
</dbReference>
<dbReference type="Gene3D" id="3.40.50.1820">
    <property type="entry name" value="alpha/beta hydrolase"/>
    <property type="match status" value="2"/>
</dbReference>
<dbReference type="InterPro" id="IPR008979">
    <property type="entry name" value="Galactose-bd-like_sf"/>
</dbReference>
<dbReference type="Pfam" id="PF02129">
    <property type="entry name" value="Peptidase_S15"/>
    <property type="match status" value="1"/>
</dbReference>
<comment type="caution">
    <text evidence="4">The sequence shown here is derived from an EMBL/GenBank/DDBJ whole genome shotgun (WGS) entry which is preliminary data.</text>
</comment>
<dbReference type="Proteomes" id="UP001500751">
    <property type="component" value="Unassembled WGS sequence"/>
</dbReference>
<evidence type="ECO:0000256" key="1">
    <source>
        <dbReference type="ARBA" id="ARBA00022801"/>
    </source>
</evidence>
<dbReference type="InterPro" id="IPR013736">
    <property type="entry name" value="Xaa-Pro_dipept_C"/>
</dbReference>
<dbReference type="Gene3D" id="2.60.120.260">
    <property type="entry name" value="Galactose-binding domain-like"/>
    <property type="match status" value="1"/>
</dbReference>
<dbReference type="InterPro" id="IPR005674">
    <property type="entry name" value="CocE/Ser_esterase"/>
</dbReference>
<proteinExistence type="predicted"/>
<reference evidence="5" key="1">
    <citation type="journal article" date="2019" name="Int. J. Syst. Evol. Microbiol.">
        <title>The Global Catalogue of Microorganisms (GCM) 10K type strain sequencing project: providing services to taxonomists for standard genome sequencing and annotation.</title>
        <authorList>
            <consortium name="The Broad Institute Genomics Platform"/>
            <consortium name="The Broad Institute Genome Sequencing Center for Infectious Disease"/>
            <person name="Wu L."/>
            <person name="Ma J."/>
        </authorList>
    </citation>
    <scope>NUCLEOTIDE SEQUENCE [LARGE SCALE GENOMIC DNA]</scope>
    <source>
        <strain evidence="5">JCM 16014</strain>
    </source>
</reference>
<evidence type="ECO:0000256" key="2">
    <source>
        <dbReference type="SAM" id="MobiDB-lite"/>
    </source>
</evidence>
<keyword evidence="1 4" id="KW-0378">Hydrolase</keyword>
<keyword evidence="5" id="KW-1185">Reference proteome</keyword>
<feature type="compositionally biased region" description="Pro residues" evidence="2">
    <location>
        <begin position="543"/>
        <end position="553"/>
    </location>
</feature>
<dbReference type="InterPro" id="IPR000383">
    <property type="entry name" value="Xaa-Pro-like_dom"/>
</dbReference>
<name>A0ABP5FL95_9ACTN</name>
<dbReference type="RefSeq" id="WP_344665971.1">
    <property type="nucleotide sequence ID" value="NZ_BAAAQN010000013.1"/>
</dbReference>
<feature type="region of interest" description="Disordered" evidence="2">
    <location>
        <begin position="530"/>
        <end position="558"/>
    </location>
</feature>
<dbReference type="SMART" id="SM00939">
    <property type="entry name" value="PepX_C"/>
    <property type="match status" value="1"/>
</dbReference>
<dbReference type="InterPro" id="IPR029058">
    <property type="entry name" value="AB_hydrolase_fold"/>
</dbReference>
<dbReference type="GO" id="GO:0016787">
    <property type="term" value="F:hydrolase activity"/>
    <property type="evidence" value="ECO:0007669"/>
    <property type="project" value="UniProtKB-KW"/>
</dbReference>
<dbReference type="SUPFAM" id="SSF49785">
    <property type="entry name" value="Galactose-binding domain-like"/>
    <property type="match status" value="1"/>
</dbReference>
<organism evidence="4 5">
    <name type="scientific">Catenulispora yoronensis</name>
    <dbReference type="NCBI Taxonomy" id="450799"/>
    <lineage>
        <taxon>Bacteria</taxon>
        <taxon>Bacillati</taxon>
        <taxon>Actinomycetota</taxon>
        <taxon>Actinomycetes</taxon>
        <taxon>Catenulisporales</taxon>
        <taxon>Catenulisporaceae</taxon>
        <taxon>Catenulispora</taxon>
    </lineage>
</organism>
<evidence type="ECO:0000313" key="5">
    <source>
        <dbReference type="Proteomes" id="UP001500751"/>
    </source>
</evidence>
<protein>
    <submittedName>
        <fullName evidence="4">CocE/NonD family hydrolase</fullName>
    </submittedName>
</protein>
<dbReference type="SUPFAM" id="SSF53474">
    <property type="entry name" value="alpha/beta-Hydrolases"/>
    <property type="match status" value="1"/>
</dbReference>
<sequence length="673" mass="73849">MSHPVRVLRNVWIPMRDGVRLSARVWLPADAAEPQPVVMEYIPYRKNDGTAARDLTLHAAFAAAGYAAIRVDNRGSGDSEGIMLDEYHPTEQDDALQILQWLAAQPWCDGSVAMIGKSWGGFNGLQVAALSPPQLKCIVTVCSTDDRYADDVHYLGGSLVASEALPWASTMLCYNARPPDPDVVGPKWREEWFRRMELTPTYIATWLAHQRRDAYWRHGSVIEDPSGIKAAVLAVGGWADPYRGAVFRLLDELTPLGTPVHGLIGPWAHTYPHQAAPGPAMDFIGECLKWFDRFLRKNADQDEELPALRAWMPDPVPFGSDAEERPGRWVVEPTWPPENAERHDFRLIGRHLHLHEPTTGALTATGSEAVLRSPLAIGSAAGNVLQFGDLAGRPGDQGADDGRSHTFTSGPLPERLEILGPAAAELLVSADRPCAQLALRLCEVTPDGASRLVTTGALNLAHRDGHEHPEPLAPGTAYRVTVPLFATGHAFGAGNRVRLTVSASYWPWLWPSPEPVAVTLHPEGGLLRLPVRPADPARDGAPTDPPRADPPSPFDVTDVPATRVVTWDPVTRTQVVTMTFSDGTTVDRTDGLTRTETELNRFHLTEGDPEAAAVECERTDAISRGDWQTEVRTFSRMTCTKTEFLVVDRLVAYENGEEVFTKSWTTSVPRDLV</sequence>
<feature type="domain" description="Xaa-Pro dipeptidyl-peptidase C-terminal" evidence="3">
    <location>
        <begin position="288"/>
        <end position="552"/>
    </location>
</feature>
<dbReference type="PANTHER" id="PTHR43056:SF10">
    <property type="entry name" value="COCE_NOND FAMILY, PUTATIVE (AFU_ORTHOLOGUE AFUA_7G00600)-RELATED"/>
    <property type="match status" value="1"/>
</dbReference>
<dbReference type="InterPro" id="IPR050585">
    <property type="entry name" value="Xaa-Pro_dipeptidyl-ppase/CocE"/>
</dbReference>
<dbReference type="PANTHER" id="PTHR43056">
    <property type="entry name" value="PEPTIDASE S9 PROLYL OLIGOPEPTIDASE"/>
    <property type="match status" value="1"/>
</dbReference>
<feature type="region of interest" description="Disordered" evidence="2">
    <location>
        <begin position="391"/>
        <end position="413"/>
    </location>
</feature>
<feature type="compositionally biased region" description="Low complexity" evidence="2">
    <location>
        <begin position="530"/>
        <end position="542"/>
    </location>
</feature>
<evidence type="ECO:0000313" key="4">
    <source>
        <dbReference type="EMBL" id="GAA2027378.1"/>
    </source>
</evidence>
<accession>A0ABP5FL95</accession>
<dbReference type="Pfam" id="PF08530">
    <property type="entry name" value="PepX_C"/>
    <property type="match status" value="1"/>
</dbReference>
<gene>
    <name evidence="4" type="ORF">GCM10009839_27690</name>
</gene>
<evidence type="ECO:0000259" key="3">
    <source>
        <dbReference type="SMART" id="SM00939"/>
    </source>
</evidence>
<dbReference type="NCBIfam" id="TIGR00976">
    <property type="entry name" value="CocE_NonD"/>
    <property type="match status" value="1"/>
</dbReference>